<evidence type="ECO:0000313" key="2">
    <source>
        <dbReference type="EMBL" id="EIW79055.1"/>
    </source>
</evidence>
<dbReference type="GO" id="GO:0005829">
    <property type="term" value="C:cytosol"/>
    <property type="evidence" value="ECO:0007669"/>
    <property type="project" value="TreeGrafter"/>
</dbReference>
<accession>A0A5M3MK73</accession>
<dbReference type="InterPro" id="IPR019410">
    <property type="entry name" value="Methyltransf_16"/>
</dbReference>
<name>A0A5M3MK73_CONPW</name>
<comment type="caution">
    <text evidence="2">The sequence shown here is derived from an EMBL/GenBank/DDBJ whole genome shotgun (WGS) entry which is preliminary data.</text>
</comment>
<keyword evidence="3" id="KW-1185">Reference proteome</keyword>
<dbReference type="PANTHER" id="PTHR14614">
    <property type="entry name" value="HEPATOCELLULAR CARCINOMA-ASSOCIATED ANTIGEN"/>
    <property type="match status" value="1"/>
</dbReference>
<dbReference type="GO" id="GO:0032991">
    <property type="term" value="C:protein-containing complex"/>
    <property type="evidence" value="ECO:0007669"/>
    <property type="project" value="TreeGrafter"/>
</dbReference>
<dbReference type="SUPFAM" id="SSF53335">
    <property type="entry name" value="S-adenosyl-L-methionine-dependent methyltransferases"/>
    <property type="match status" value="1"/>
</dbReference>
<feature type="region of interest" description="Disordered" evidence="1">
    <location>
        <begin position="208"/>
        <end position="229"/>
    </location>
</feature>
<sequence length="322" mass="35140">IFLLYTTLRGAPIELVGPDGFRGLGHIDSRQDTLTIDITLRRPLAEDALTEKQSSKGQPQSGKKGRRLEEEEIVKTFTLAQDKTALRSRSGDTGSVLWRASVELARVILQQNAFLSTNSLPLFNGATLANTHVLELGCVPTGTGLLGAALSPLVRTYTLTDVSALLPLLRKNVALNLASTTSDPDSASRSSLNNVVVEPLDWELANHPTTKPSAQRINHHNTSHSSDEQHLHVDADPKYTLVLAIDCIYHPSLLPALVDTLCAATPPGAWALVLAELRAEDVLREFLARWLDGECDGWKIWALRGVVGVHYALWVGLRTMRA</sequence>
<evidence type="ECO:0000313" key="3">
    <source>
        <dbReference type="Proteomes" id="UP000053558"/>
    </source>
</evidence>
<gene>
    <name evidence="2" type="ORF">CONPUDRAFT_59850</name>
</gene>
<dbReference type="PANTHER" id="PTHR14614:SF109">
    <property type="entry name" value="RIBOSOMAL LYSINE N-METHYLTRANSFERASE 5"/>
    <property type="match status" value="1"/>
</dbReference>
<dbReference type="GO" id="GO:0008757">
    <property type="term" value="F:S-adenosylmethionine-dependent methyltransferase activity"/>
    <property type="evidence" value="ECO:0007669"/>
    <property type="project" value="UniProtKB-ARBA"/>
</dbReference>
<dbReference type="KEGG" id="cput:CONPUDRAFT_59850"/>
<dbReference type="Gene3D" id="3.40.50.150">
    <property type="entry name" value="Vaccinia Virus protein VP39"/>
    <property type="match status" value="1"/>
</dbReference>
<organism evidence="2 3">
    <name type="scientific">Coniophora puteana (strain RWD-64-598)</name>
    <name type="common">Brown rot fungus</name>
    <dbReference type="NCBI Taxonomy" id="741705"/>
    <lineage>
        <taxon>Eukaryota</taxon>
        <taxon>Fungi</taxon>
        <taxon>Dikarya</taxon>
        <taxon>Basidiomycota</taxon>
        <taxon>Agaricomycotina</taxon>
        <taxon>Agaricomycetes</taxon>
        <taxon>Agaricomycetidae</taxon>
        <taxon>Boletales</taxon>
        <taxon>Coniophorineae</taxon>
        <taxon>Coniophoraceae</taxon>
        <taxon>Coniophora</taxon>
    </lineage>
</organism>
<dbReference type="AlphaFoldDB" id="A0A5M3MK73"/>
<dbReference type="InterPro" id="IPR029063">
    <property type="entry name" value="SAM-dependent_MTases_sf"/>
</dbReference>
<dbReference type="OMA" id="WHASVDF"/>
<dbReference type="EMBL" id="JH711581">
    <property type="protein sequence ID" value="EIW79055.1"/>
    <property type="molecule type" value="Genomic_DNA"/>
</dbReference>
<protein>
    <submittedName>
        <fullName evidence="2">Uncharacterized protein</fullName>
    </submittedName>
</protein>
<reference evidence="3" key="1">
    <citation type="journal article" date="2012" name="Science">
        <title>The Paleozoic origin of enzymatic lignin decomposition reconstructed from 31 fungal genomes.</title>
        <authorList>
            <person name="Floudas D."/>
            <person name="Binder M."/>
            <person name="Riley R."/>
            <person name="Barry K."/>
            <person name="Blanchette R.A."/>
            <person name="Henrissat B."/>
            <person name="Martinez A.T."/>
            <person name="Otillar R."/>
            <person name="Spatafora J.W."/>
            <person name="Yadav J.S."/>
            <person name="Aerts A."/>
            <person name="Benoit I."/>
            <person name="Boyd A."/>
            <person name="Carlson A."/>
            <person name="Copeland A."/>
            <person name="Coutinho P.M."/>
            <person name="de Vries R.P."/>
            <person name="Ferreira P."/>
            <person name="Findley K."/>
            <person name="Foster B."/>
            <person name="Gaskell J."/>
            <person name="Glotzer D."/>
            <person name="Gorecki P."/>
            <person name="Heitman J."/>
            <person name="Hesse C."/>
            <person name="Hori C."/>
            <person name="Igarashi K."/>
            <person name="Jurgens J.A."/>
            <person name="Kallen N."/>
            <person name="Kersten P."/>
            <person name="Kohler A."/>
            <person name="Kuees U."/>
            <person name="Kumar T.K.A."/>
            <person name="Kuo A."/>
            <person name="LaButti K."/>
            <person name="Larrondo L.F."/>
            <person name="Lindquist E."/>
            <person name="Ling A."/>
            <person name="Lombard V."/>
            <person name="Lucas S."/>
            <person name="Lundell T."/>
            <person name="Martin R."/>
            <person name="McLaughlin D.J."/>
            <person name="Morgenstern I."/>
            <person name="Morin E."/>
            <person name="Murat C."/>
            <person name="Nagy L.G."/>
            <person name="Nolan M."/>
            <person name="Ohm R.A."/>
            <person name="Patyshakuliyeva A."/>
            <person name="Rokas A."/>
            <person name="Ruiz-Duenas F.J."/>
            <person name="Sabat G."/>
            <person name="Salamov A."/>
            <person name="Samejima M."/>
            <person name="Schmutz J."/>
            <person name="Slot J.C."/>
            <person name="St John F."/>
            <person name="Stenlid J."/>
            <person name="Sun H."/>
            <person name="Sun S."/>
            <person name="Syed K."/>
            <person name="Tsang A."/>
            <person name="Wiebenga A."/>
            <person name="Young D."/>
            <person name="Pisabarro A."/>
            <person name="Eastwood D.C."/>
            <person name="Martin F."/>
            <person name="Cullen D."/>
            <person name="Grigoriev I.V."/>
            <person name="Hibbett D.S."/>
        </authorList>
    </citation>
    <scope>NUCLEOTIDE SEQUENCE [LARGE SCALE GENOMIC DNA]</scope>
    <source>
        <strain evidence="3">RWD-64-598 SS2</strain>
    </source>
</reference>
<dbReference type="Proteomes" id="UP000053558">
    <property type="component" value="Unassembled WGS sequence"/>
</dbReference>
<dbReference type="RefSeq" id="XP_007770472.1">
    <property type="nucleotide sequence ID" value="XM_007772282.1"/>
</dbReference>
<feature type="non-terminal residue" evidence="2">
    <location>
        <position position="1"/>
    </location>
</feature>
<evidence type="ECO:0000256" key="1">
    <source>
        <dbReference type="SAM" id="MobiDB-lite"/>
    </source>
</evidence>
<dbReference type="Pfam" id="PF10294">
    <property type="entry name" value="Methyltransf_16"/>
    <property type="match status" value="1"/>
</dbReference>
<dbReference type="OrthoDB" id="2529286at2759"/>
<dbReference type="GeneID" id="19208058"/>
<proteinExistence type="predicted"/>
<feature type="region of interest" description="Disordered" evidence="1">
    <location>
        <begin position="47"/>
        <end position="67"/>
    </location>
</feature>